<dbReference type="GO" id="GO:0003677">
    <property type="term" value="F:DNA binding"/>
    <property type="evidence" value="ECO:0007669"/>
    <property type="project" value="UniProtKB-KW"/>
</dbReference>
<dbReference type="PROSITE" id="PS51898">
    <property type="entry name" value="TYR_RECOMBINASE"/>
    <property type="match status" value="1"/>
</dbReference>
<dbReference type="CDD" id="cd00796">
    <property type="entry name" value="INT_Rci_Hp1_C"/>
    <property type="match status" value="1"/>
</dbReference>
<evidence type="ECO:0000256" key="1">
    <source>
        <dbReference type="ARBA" id="ARBA00008857"/>
    </source>
</evidence>
<accession>X1LA67</accession>
<protein>
    <recommendedName>
        <fullName evidence="7">Tyr recombinase domain-containing protein</fullName>
    </recommendedName>
</protein>
<dbReference type="Gene3D" id="1.10.150.130">
    <property type="match status" value="1"/>
</dbReference>
<evidence type="ECO:0000259" key="4">
    <source>
        <dbReference type="PROSITE" id="PS51898"/>
    </source>
</evidence>
<gene>
    <name evidence="6" type="ORF">S06H3_13746</name>
</gene>
<dbReference type="InterPro" id="IPR013762">
    <property type="entry name" value="Integrase-like_cat_sf"/>
</dbReference>
<comment type="caution">
    <text evidence="6">The sequence shown here is derived from an EMBL/GenBank/DDBJ whole genome shotgun (WGS) entry which is preliminary data.</text>
</comment>
<dbReference type="PANTHER" id="PTHR30349">
    <property type="entry name" value="PHAGE INTEGRASE-RELATED"/>
    <property type="match status" value="1"/>
</dbReference>
<keyword evidence="3" id="KW-0233">DNA recombination</keyword>
<dbReference type="InterPro" id="IPR010998">
    <property type="entry name" value="Integrase_recombinase_N"/>
</dbReference>
<dbReference type="InterPro" id="IPR025269">
    <property type="entry name" value="SAM-like_dom"/>
</dbReference>
<evidence type="ECO:0000256" key="3">
    <source>
        <dbReference type="ARBA" id="ARBA00023172"/>
    </source>
</evidence>
<dbReference type="Pfam" id="PF00589">
    <property type="entry name" value="Phage_integrase"/>
    <property type="match status" value="1"/>
</dbReference>
<dbReference type="EMBL" id="BARV01006709">
    <property type="protein sequence ID" value="GAI16222.1"/>
    <property type="molecule type" value="Genomic_DNA"/>
</dbReference>
<dbReference type="InterPro" id="IPR050090">
    <property type="entry name" value="Tyrosine_recombinase_XerCD"/>
</dbReference>
<organism evidence="6">
    <name type="scientific">marine sediment metagenome</name>
    <dbReference type="NCBI Taxonomy" id="412755"/>
    <lineage>
        <taxon>unclassified sequences</taxon>
        <taxon>metagenomes</taxon>
        <taxon>ecological metagenomes</taxon>
    </lineage>
</organism>
<dbReference type="SUPFAM" id="SSF56349">
    <property type="entry name" value="DNA breaking-rejoining enzymes"/>
    <property type="match status" value="1"/>
</dbReference>
<evidence type="ECO:0000313" key="6">
    <source>
        <dbReference type="EMBL" id="GAI16222.1"/>
    </source>
</evidence>
<comment type="similarity">
    <text evidence="1">Belongs to the 'phage' integrase family.</text>
</comment>
<dbReference type="GO" id="GO:0015074">
    <property type="term" value="P:DNA integration"/>
    <property type="evidence" value="ECO:0007669"/>
    <property type="project" value="InterPro"/>
</dbReference>
<dbReference type="AlphaFoldDB" id="X1LA67"/>
<feature type="domain" description="Tyr recombinase" evidence="4">
    <location>
        <begin position="155"/>
        <end position="330"/>
    </location>
</feature>
<evidence type="ECO:0008006" key="7">
    <source>
        <dbReference type="Google" id="ProtNLM"/>
    </source>
</evidence>
<feature type="non-terminal residue" evidence="6">
    <location>
        <position position="1"/>
    </location>
</feature>
<evidence type="ECO:0000259" key="5">
    <source>
        <dbReference type="PROSITE" id="PS51900"/>
    </source>
</evidence>
<dbReference type="InterPro" id="IPR002104">
    <property type="entry name" value="Integrase_catalytic"/>
</dbReference>
<keyword evidence="2" id="KW-0238">DNA-binding</keyword>
<feature type="domain" description="Core-binding (CB)" evidence="5">
    <location>
        <begin position="48"/>
        <end position="133"/>
    </location>
</feature>
<dbReference type="GO" id="GO:0006310">
    <property type="term" value="P:DNA recombination"/>
    <property type="evidence" value="ECO:0007669"/>
    <property type="project" value="UniProtKB-KW"/>
</dbReference>
<dbReference type="PROSITE" id="PS51900">
    <property type="entry name" value="CB"/>
    <property type="match status" value="1"/>
</dbReference>
<name>X1LA67_9ZZZZ</name>
<dbReference type="InterPro" id="IPR044068">
    <property type="entry name" value="CB"/>
</dbReference>
<dbReference type="PANTHER" id="PTHR30349:SF64">
    <property type="entry name" value="PROPHAGE INTEGRASE INTD-RELATED"/>
    <property type="match status" value="1"/>
</dbReference>
<proteinExistence type="inferred from homology"/>
<dbReference type="InterPro" id="IPR011010">
    <property type="entry name" value="DNA_brk_join_enz"/>
</dbReference>
<evidence type="ECO:0000256" key="2">
    <source>
        <dbReference type="ARBA" id="ARBA00023125"/>
    </source>
</evidence>
<reference evidence="6" key="1">
    <citation type="journal article" date="2014" name="Front. Microbiol.">
        <title>High frequency of phylogenetically diverse reductive dehalogenase-homologous genes in deep subseafloor sedimentary metagenomes.</title>
        <authorList>
            <person name="Kawai M."/>
            <person name="Futagami T."/>
            <person name="Toyoda A."/>
            <person name="Takaki Y."/>
            <person name="Nishi S."/>
            <person name="Hori S."/>
            <person name="Arai W."/>
            <person name="Tsubouchi T."/>
            <person name="Morono Y."/>
            <person name="Uchiyama I."/>
            <person name="Ito T."/>
            <person name="Fujiyama A."/>
            <person name="Inagaki F."/>
            <person name="Takami H."/>
        </authorList>
    </citation>
    <scope>NUCLEOTIDE SEQUENCE</scope>
    <source>
        <strain evidence="6">Expedition CK06-06</strain>
    </source>
</reference>
<sequence>RQWWLAYTIDRERVQKAIGPYKAIAELAKKDIEVQMAKQRAGLALVDRKLSEYIPQFLSHIRLHTKPSTAKRYVQVIGHLSDFLDALEDPPSKLSRISPPIIEQYKFHRIELVKPQTVNYELTCLHRFFRYACEMNYIKENPIQSIKKISKPKRKAPRFLAKEEITNLLRCCGTKHYLEETVKLLLNTGMRWGELRALEWNDIDWNEKVLHIRIKEDWNPKGGERKVPINKSVEEILRMLLKEKRNRWILTTSTGSQIRHSRTWERFRQACQKAGIENVTLHSLRHTFASHLVMAGVDLASVSKLLGHKDISTTMIYSHLSQDHLRSAVERLEF</sequence>
<dbReference type="Pfam" id="PF13102">
    <property type="entry name" value="Phage_int_SAM_5"/>
    <property type="match status" value="1"/>
</dbReference>
<dbReference type="Gene3D" id="1.10.443.10">
    <property type="entry name" value="Intergrase catalytic core"/>
    <property type="match status" value="1"/>
</dbReference>